<keyword evidence="2" id="KW-0238">DNA-binding</keyword>
<dbReference type="Pfam" id="PF08671">
    <property type="entry name" value="SinI"/>
    <property type="match status" value="1"/>
</dbReference>
<dbReference type="Proteomes" id="UP000665043">
    <property type="component" value="Chromosome"/>
</dbReference>
<keyword evidence="3" id="KW-1185">Reference proteome</keyword>
<dbReference type="SUPFAM" id="SSF47406">
    <property type="entry name" value="SinR repressor dimerisation domain-like"/>
    <property type="match status" value="1"/>
</dbReference>
<reference evidence="2 3" key="1">
    <citation type="submission" date="2019-12" db="EMBL/GenBank/DDBJ databases">
        <title>The whole genome sequencing of a strain isolated from a Mars analog, Dalangtan Playa.</title>
        <authorList>
            <person name="Huang T."/>
        </authorList>
    </citation>
    <scope>NUCLEOTIDE SEQUENCE [LARGE SCALE GENOMIC DNA]</scope>
    <source>
        <strain evidence="2 3">DP4-553-S</strain>
    </source>
</reference>
<evidence type="ECO:0000313" key="2">
    <source>
        <dbReference type="EMBL" id="QTN00412.1"/>
    </source>
</evidence>
<organism evidence="2 3">
    <name type="scientific">Sediminibacillus dalangtanensis</name>
    <dbReference type="NCBI Taxonomy" id="2729421"/>
    <lineage>
        <taxon>Bacteria</taxon>
        <taxon>Bacillati</taxon>
        <taxon>Bacillota</taxon>
        <taxon>Bacilli</taxon>
        <taxon>Bacillales</taxon>
        <taxon>Bacillaceae</taxon>
        <taxon>Sediminibacillus</taxon>
    </lineage>
</organism>
<protein>
    <submittedName>
        <fullName evidence="2">DNA-binding anti-repressor SinI</fullName>
    </submittedName>
</protein>
<evidence type="ECO:0000313" key="3">
    <source>
        <dbReference type="Proteomes" id="UP000665043"/>
    </source>
</evidence>
<proteinExistence type="predicted"/>
<dbReference type="PROSITE" id="PS51500">
    <property type="entry name" value="SIN"/>
    <property type="match status" value="1"/>
</dbReference>
<dbReference type="EMBL" id="CP046956">
    <property type="protein sequence ID" value="QTN00412.1"/>
    <property type="molecule type" value="Genomic_DNA"/>
</dbReference>
<dbReference type="GO" id="GO:0003677">
    <property type="term" value="F:DNA binding"/>
    <property type="evidence" value="ECO:0007669"/>
    <property type="project" value="UniProtKB-KW"/>
</dbReference>
<dbReference type="RefSeq" id="WP_374099731.1">
    <property type="nucleotide sequence ID" value="NZ_CP046956.1"/>
</dbReference>
<name>A0ABX7VUQ3_9BACI</name>
<dbReference type="InterPro" id="IPR010981">
    <property type="entry name" value="SinR/SinI_dimer_dom"/>
</dbReference>
<evidence type="ECO:0000259" key="1">
    <source>
        <dbReference type="PROSITE" id="PS51500"/>
    </source>
</evidence>
<feature type="domain" description="Sin" evidence="1">
    <location>
        <begin position="1"/>
        <end position="39"/>
    </location>
</feature>
<sequence length="44" mass="5177">MLKTLDEKVLDKDWINLMEEAKQIGLEVEDVRLFLTQHSSMNSK</sequence>
<dbReference type="InterPro" id="IPR036281">
    <property type="entry name" value="SinR/SinI_dimer_dom_sf"/>
</dbReference>
<accession>A0ABX7VUQ3</accession>
<gene>
    <name evidence="2" type="primary">sinI</name>
    <name evidence="2" type="ORF">ERJ70_14555</name>
</gene>